<reference evidence="3" key="1">
    <citation type="submission" date="2016-11" db="UniProtKB">
        <authorList>
            <consortium name="WormBaseParasite"/>
        </authorList>
    </citation>
    <scope>IDENTIFICATION</scope>
</reference>
<protein>
    <submittedName>
        <fullName evidence="3">EF-hand domain-containing protein</fullName>
    </submittedName>
</protein>
<dbReference type="Proteomes" id="UP000095280">
    <property type="component" value="Unplaced"/>
</dbReference>
<sequence>ATASPYLPGVRRLRPAASHQAAEHCRRDITRYLIKLLLLKATLLMLAPILRQSLKERLCYVAYDNCSRAEERLSLEYPVPWWRSTPCGWPRHQGADGWPLEDGLRCDTRERMEISSELPPPNTTGEAASASKAQTSVIPVRLTWTGGAGGTGCFNHTSSRRHRTSGPSSTKKLTKEDCAIGRHTHSQCTPGAQGDTERLSKFKNPKSRIRQAQAHGVPGGAILADIMKDHDDKFWISRQEYQEMASSLEKLSELPPKDYRSTFLNKKSI</sequence>
<keyword evidence="2" id="KW-1185">Reference proteome</keyword>
<evidence type="ECO:0000313" key="3">
    <source>
        <dbReference type="WBParaSite" id="maker-unitig_22460-snap-gene-0.1-mRNA-1"/>
    </source>
</evidence>
<proteinExistence type="predicted"/>
<name>A0A1I8F6J4_9PLAT</name>
<evidence type="ECO:0000256" key="1">
    <source>
        <dbReference type="SAM" id="MobiDB-lite"/>
    </source>
</evidence>
<dbReference type="AlphaFoldDB" id="A0A1I8F6J4"/>
<accession>A0A1I8F6J4</accession>
<dbReference type="WBParaSite" id="maker-unitig_22460-snap-gene-0.1-mRNA-1">
    <property type="protein sequence ID" value="maker-unitig_22460-snap-gene-0.1-mRNA-1"/>
    <property type="gene ID" value="maker-unitig_22460-snap-gene-0.1"/>
</dbReference>
<feature type="region of interest" description="Disordered" evidence="1">
    <location>
        <begin position="114"/>
        <end position="134"/>
    </location>
</feature>
<feature type="region of interest" description="Disordered" evidence="1">
    <location>
        <begin position="153"/>
        <end position="174"/>
    </location>
</feature>
<feature type="compositionally biased region" description="Polar residues" evidence="1">
    <location>
        <begin position="123"/>
        <end position="134"/>
    </location>
</feature>
<evidence type="ECO:0000313" key="2">
    <source>
        <dbReference type="Proteomes" id="UP000095280"/>
    </source>
</evidence>
<organism evidence="2 3">
    <name type="scientific">Macrostomum lignano</name>
    <dbReference type="NCBI Taxonomy" id="282301"/>
    <lineage>
        <taxon>Eukaryota</taxon>
        <taxon>Metazoa</taxon>
        <taxon>Spiralia</taxon>
        <taxon>Lophotrochozoa</taxon>
        <taxon>Platyhelminthes</taxon>
        <taxon>Rhabditophora</taxon>
        <taxon>Macrostomorpha</taxon>
        <taxon>Macrostomida</taxon>
        <taxon>Macrostomidae</taxon>
        <taxon>Macrostomum</taxon>
    </lineage>
</organism>